<organism evidence="1">
    <name type="scientific">uncultured Atribacterota bacterium</name>
    <dbReference type="NCBI Taxonomy" id="263865"/>
    <lineage>
        <taxon>Bacteria</taxon>
        <taxon>Pseudomonadati</taxon>
        <taxon>Atribacterota</taxon>
        <taxon>environmental samples</taxon>
    </lineage>
</organism>
<evidence type="ECO:0000313" key="1">
    <source>
        <dbReference type="EMBL" id="ADM94928.1"/>
    </source>
</evidence>
<proteinExistence type="predicted"/>
<name>G3BMG3_9BACT</name>
<dbReference type="EMBL" id="GU180079">
    <property type="protein sequence ID" value="ADM94928.1"/>
    <property type="molecule type" value="Genomic_DNA"/>
</dbReference>
<reference evidence="1" key="1">
    <citation type="submission" date="2009-11" db="EMBL/GenBank/DDBJ databases">
        <title>Microbial diversity profiles of fluids from low-temperature petroleum reservoirs with and without exogenous water perturbation.</title>
        <authorList>
            <person name="Pham V.D."/>
            <person name="Hnatow L.L."/>
            <person name="Zhang S."/>
            <person name="Fallon R.D."/>
            <person name="DeLong E.F."/>
            <person name="Keeler S.J."/>
        </authorList>
    </citation>
    <scope>NUCLEOTIDE SEQUENCE</scope>
</reference>
<sequence>MYGAKSATEAVDTEVSDLCLVEERSLEVEGLPKGGLDLREVRMPA</sequence>
<protein>
    <submittedName>
        <fullName evidence="1">Uncharacterized protein</fullName>
    </submittedName>
</protein>
<accession>G3BMG3</accession>
<dbReference type="AlphaFoldDB" id="G3BMG3"/>